<dbReference type="InterPro" id="IPR003673">
    <property type="entry name" value="CoA-Trfase_fam_III"/>
</dbReference>
<dbReference type="Pfam" id="PF02515">
    <property type="entry name" value="CoA_transf_3"/>
    <property type="match status" value="1"/>
</dbReference>
<dbReference type="EC" id="2.8.3.17" evidence="1"/>
<dbReference type="Gene3D" id="3.30.1540.10">
    <property type="entry name" value="formyl-coa transferase, domain 3"/>
    <property type="match status" value="1"/>
</dbReference>
<keyword evidence="2" id="KW-1185">Reference proteome</keyword>
<dbReference type="PANTHER" id="PTHR48228:SF2">
    <property type="entry name" value="E-CINNAMOYL-COA:R-PHENYLLACTATE COA TRANSFERASE LARGE SUBUNIT"/>
    <property type="match status" value="1"/>
</dbReference>
<keyword evidence="1" id="KW-0808">Transferase</keyword>
<gene>
    <name evidence="1" type="primary">fldA_1</name>
    <name evidence="1" type="ORF">AELLOGFF_00101</name>
</gene>
<evidence type="ECO:0000313" key="2">
    <source>
        <dbReference type="Proteomes" id="UP000430146"/>
    </source>
</evidence>
<dbReference type="EMBL" id="CACSIP010000001">
    <property type="protein sequence ID" value="CAA0079026.1"/>
    <property type="molecule type" value="Genomic_DNA"/>
</dbReference>
<organism evidence="1 2">
    <name type="scientific">Mycolicibacterium vanbaalenii</name>
    <name type="common">Mycobacterium vanbaalenii</name>
    <dbReference type="NCBI Taxonomy" id="110539"/>
    <lineage>
        <taxon>Bacteria</taxon>
        <taxon>Bacillati</taxon>
        <taxon>Actinomycetota</taxon>
        <taxon>Actinomycetes</taxon>
        <taxon>Mycobacteriales</taxon>
        <taxon>Mycobacteriaceae</taxon>
        <taxon>Mycolicibacterium</taxon>
    </lineage>
</organism>
<dbReference type="Proteomes" id="UP000430146">
    <property type="component" value="Unassembled WGS sequence"/>
</dbReference>
<dbReference type="SUPFAM" id="SSF89796">
    <property type="entry name" value="CoA-transferase family III (CaiB/BaiF)"/>
    <property type="match status" value="1"/>
</dbReference>
<evidence type="ECO:0000313" key="1">
    <source>
        <dbReference type="EMBL" id="CAA0079026.1"/>
    </source>
</evidence>
<dbReference type="Gene3D" id="3.40.50.10540">
    <property type="entry name" value="Crotonobetainyl-coa:carnitine coa-transferase, domain 1"/>
    <property type="match status" value="1"/>
</dbReference>
<accession>A0A5S9MS78</accession>
<name>A0A5S9MS78_MYCVN</name>
<dbReference type="InterPro" id="IPR050509">
    <property type="entry name" value="CoA-transferase_III"/>
</dbReference>
<proteinExistence type="predicted"/>
<dbReference type="GO" id="GO:0043785">
    <property type="term" value="F:cinnamoyl-CoA:phenyllactate CoA-transferase activity"/>
    <property type="evidence" value="ECO:0007669"/>
    <property type="project" value="UniProtKB-EC"/>
</dbReference>
<dbReference type="InterPro" id="IPR044855">
    <property type="entry name" value="CoA-Trfase_III_dom3_sf"/>
</dbReference>
<reference evidence="1 2" key="1">
    <citation type="submission" date="2019-11" db="EMBL/GenBank/DDBJ databases">
        <authorList>
            <person name="Holert J."/>
        </authorList>
    </citation>
    <scope>NUCLEOTIDE SEQUENCE [LARGE SCALE GENOMIC DNA]</scope>
    <source>
        <strain evidence="1">BC8_1</strain>
    </source>
</reference>
<dbReference type="InterPro" id="IPR023606">
    <property type="entry name" value="CoA-Trfase_III_dom_1_sf"/>
</dbReference>
<protein>
    <submittedName>
        <fullName evidence="1">Cinnamoyl-CoA:phenyllactate CoA-transferase</fullName>
        <ecNumber evidence="1">2.8.3.17</ecNumber>
    </submittedName>
</protein>
<dbReference type="AlphaFoldDB" id="A0A5S9MS78"/>
<dbReference type="PANTHER" id="PTHR48228">
    <property type="entry name" value="SUCCINYL-COA--D-CITRAMALATE COA-TRANSFERASE"/>
    <property type="match status" value="1"/>
</dbReference>
<sequence>MMTGPMSGPMTGVRVLEVAQWTFVPAAGAVLADWGADVIKVEHPQTGDSQRGLRQLGHITIDGDRNPVMEHANRGKRSVAIDMSTPDGHELLMDIARSSDVFLTNFLPDARKKLRIDVEDLRAVNPDIVYARGSAYGPLGPDAGTGGYDMTGFWSRAGGALGSTPCDMDGVVPQPGPAYGDSIGGLTIAGGVAAALFERERTGHARVVDISLLGVGVWASGVAVNAALVSGQPWQTNPAGANVTPNNPLVGFYRTADGRFLGLSMLQGFRYFAEFCRRVGVAELVADERFADHASLAANAPAAIEALRAAIGAQPLEHWRAALDGFDGQWAPVQNTAEVATDPQVRANGNIVAVEHDGQSYDLVASPVLYDETPAQLAPMPEFGSHTEELILELGGDWDRVMALKESGAIA</sequence>